<dbReference type="InterPro" id="IPR013783">
    <property type="entry name" value="Ig-like_fold"/>
</dbReference>
<feature type="domain" description="GH29D-like beta-sandwich" evidence="1">
    <location>
        <begin position="469"/>
        <end position="530"/>
    </location>
</feature>
<feature type="domain" description="GH29D-like beta-sandwich" evidence="1">
    <location>
        <begin position="967"/>
        <end position="1027"/>
    </location>
</feature>
<dbReference type="Pfam" id="PF20578">
    <property type="entry name" value="aBig_2"/>
    <property type="match status" value="1"/>
</dbReference>
<dbReference type="EMBL" id="JAGGLB010000037">
    <property type="protein sequence ID" value="MBP1995713.1"/>
    <property type="molecule type" value="Genomic_DNA"/>
</dbReference>
<name>A0ABS4J7C5_9BACL</name>
<feature type="domain" description="GH29D-like beta-sandwich" evidence="1">
    <location>
        <begin position="385"/>
        <end position="447"/>
    </location>
</feature>
<feature type="domain" description="GH29D-like beta-sandwich" evidence="1">
    <location>
        <begin position="1051"/>
        <end position="1115"/>
    </location>
</feature>
<evidence type="ECO:0000313" key="5">
    <source>
        <dbReference type="Proteomes" id="UP001519287"/>
    </source>
</evidence>
<evidence type="ECO:0000259" key="3">
    <source>
        <dbReference type="Pfam" id="PF20578"/>
    </source>
</evidence>
<dbReference type="Pfam" id="PF13629">
    <property type="entry name" value="T2SS-T3SS_pil_N"/>
    <property type="match status" value="1"/>
</dbReference>
<feature type="domain" description="GH29D-like beta-sandwich" evidence="1">
    <location>
        <begin position="553"/>
        <end position="614"/>
    </location>
</feature>
<dbReference type="Proteomes" id="UP001519287">
    <property type="component" value="Unassembled WGS sequence"/>
</dbReference>
<dbReference type="RefSeq" id="WP_209977493.1">
    <property type="nucleotide sequence ID" value="NZ_JAGGLB010000037.1"/>
</dbReference>
<keyword evidence="5" id="KW-1185">Reference proteome</keyword>
<comment type="caution">
    <text evidence="4">The sequence shown here is derived from an EMBL/GenBank/DDBJ whole genome shotgun (WGS) entry which is preliminary data.</text>
</comment>
<feature type="domain" description="GH29D-like beta-sandwich" evidence="1">
    <location>
        <begin position="634"/>
        <end position="694"/>
    </location>
</feature>
<sequence>MSKKLKRERRENKKKMSKWIAASAVIAPLAYIIPAELTALAAPPEHIQPFEEQTIVLGYNETFNLSDILQSSGELSYQTVHVQSPAVADAAIINGSKLRIGAKKLGTTVITLLSANGNAARFRLTVTENAQLNALSEGKIHIDDIIKYSHLNPGKYTNKEDYGTLLHTLSAIQEMPNQAPALTTGHIPTQQLDRNQVSVLFLDDFIGDEDGDLLSYGSLVLSYNSAVLSAGFVSAELTGGVLSIRGVSRGTGTLTLTAKDSNNAQTVVGFQVQISNSAPEAIHGATLLATPNPVGLGAVVSVNVGSYFTDPDGDALSYSAYLNDGTTPLSFQLANSGSVMKFSDLPEGTYNITIAANDGHEGVFTSEVEVTVDHSAPAAPTASIEGGWYNADQSITLSGEENAKIYYTLDGSVPTKENGILYAGAINITQSATLKAIVVDRAGNASSPPLEAAYYIDKEVPVAPVASVEGGWYNVDQSVTLIGEADCKIYYTLNGSTPTKENGVLYTGAINVTQSAMLKAIVVDRAGNVSLPLEVTYHIDKEVPPAPVTNVVGGWYNVNQSLLLSAEVDARIYYTLDGSEPVIGSLEYSDAIGITVTTTLKAIAVDRAGNISPVLAVTYFIDKEAPVAPVASIPEGLYNVDQSVTLSGEEHTKIYYTLDGTIPTTNSSEYLNAINITSTTTLKAIAVDRAGNISSPAFVVTYHIDKEAPAAPEASVAGGLYNKNQSVILSAEVDAKIYYTLDGSTPSINSPEYTGAINITETTMLKAIAVDGAGNISSSLLGVLYQIDKEAPAAPTANVPEGWYNVNQSVTLNGEAEGKIYYTLDGTIPNTSSPEYTGAIYISQTTTLRAIVVDRAGNVSLLPLEITYHIDKEAPLEPVANVMGGWYNVNQSVTLSGEMDAKIYYTLDGSEPTLGSLEYMDIPISITQTTTLKAITVDRAGNISTPALIVTYHIDKDAPEAPFANIPDGLYNTVQSVTLSGETDAKIYFTLDGSQPTINSPEYIGTPIYIAQSTMLKAIAVDRAGNISLSMLEVTYEIDKEAPAAPTASIPEGFYNAEQIVMLSGEADAKIYYTLDGSEPEINSNQEYNGENIYITQTTTLKAIAVDRAGNVSPVLNAAYEIVSDQDAVSIAAVGLEIGYVPDDTQEHVTQNVVLPTTGANGVLITWESNSSLIDAGTGTVTRPEYGEENTLVGMIATLTKGNVTQIKEFPPITVLAYSTPNPYDVGILDGNYEGGWTYYLNVFLADIFPNPNEETLIYSMSVPEGVWVTSFGEFGSNHPINPDSFTEGELSFFVDTSLTSGIQTIPITATYPGGTVSYNLQMTIENRAPRMHEYELPEYGIKANEHATFDLSKYFYDPDGDPLNFEIVSSDDLSLVSQSGGMFTFSASGTAQNTNTVTFAVYDSNYNYYEQYPSFNVHVVDNIFQVNEDESLTDGIDLTEYFQDTYGFGCVQLTYNSSIVADLDSGGIISVSGNYSGTSTIHVRDANISDRQADFFVKVNGKPWIDYNSYGLDSILKIGESKTFSLNPHFPMSNAIFVEDPEFDPLTYSIEADNNISIVWAPDQRSFTVAYTGAGDPQSDTVSFSFTATDAHGAQKSKVIELSVFGPDDFLWEPDTDERVMYENLSSYFGEVDSASISYSVTITGPEEEESKKFIYRIEDNTLYGQSGYFDTQRWREYIMIITATDNNAPPQIRKIKIVVPPYFGPM</sequence>
<gene>
    <name evidence="4" type="ORF">J2Z66_007355</name>
</gene>
<feature type="domain" description="Atrophied bacterial Ig" evidence="3">
    <location>
        <begin position="1132"/>
        <end position="1215"/>
    </location>
</feature>
<organism evidence="4 5">
    <name type="scientific">Paenibacillus eucommiae</name>
    <dbReference type="NCBI Taxonomy" id="1355755"/>
    <lineage>
        <taxon>Bacteria</taxon>
        <taxon>Bacillati</taxon>
        <taxon>Bacillota</taxon>
        <taxon>Bacilli</taxon>
        <taxon>Bacillales</taxon>
        <taxon>Paenibacillaceae</taxon>
        <taxon>Paenibacillus</taxon>
    </lineage>
</organism>
<evidence type="ECO:0000259" key="1">
    <source>
        <dbReference type="Pfam" id="PF13290"/>
    </source>
</evidence>
<evidence type="ECO:0000313" key="4">
    <source>
        <dbReference type="EMBL" id="MBP1995713.1"/>
    </source>
</evidence>
<feature type="domain" description="GH29D-like beta-sandwich" evidence="1">
    <location>
        <begin position="717"/>
        <end position="777"/>
    </location>
</feature>
<dbReference type="Gene3D" id="2.60.40.10">
    <property type="entry name" value="Immunoglobulins"/>
    <property type="match status" value="1"/>
</dbReference>
<dbReference type="InterPro" id="IPR059177">
    <property type="entry name" value="GH29D-like_dom"/>
</dbReference>
<protein>
    <recommendedName>
        <fullName evidence="6">Cadherin domain-containing protein</fullName>
    </recommendedName>
</protein>
<dbReference type="InterPro" id="IPR046780">
    <property type="entry name" value="aBig_2"/>
</dbReference>
<feature type="domain" description="Pilus formation protein N-terminal" evidence="2">
    <location>
        <begin position="78"/>
        <end position="126"/>
    </location>
</feature>
<dbReference type="Pfam" id="PF13290">
    <property type="entry name" value="CHB_HEX_C_1"/>
    <property type="match status" value="9"/>
</dbReference>
<evidence type="ECO:0000259" key="2">
    <source>
        <dbReference type="Pfam" id="PF13629"/>
    </source>
</evidence>
<feature type="domain" description="GH29D-like beta-sandwich" evidence="1">
    <location>
        <begin position="884"/>
        <end position="944"/>
    </location>
</feature>
<dbReference type="InterPro" id="IPR032789">
    <property type="entry name" value="T2SS-T3SS_pil_N"/>
</dbReference>
<accession>A0ABS4J7C5</accession>
<reference evidence="4 5" key="1">
    <citation type="submission" date="2021-03" db="EMBL/GenBank/DDBJ databases">
        <title>Genomic Encyclopedia of Type Strains, Phase IV (KMG-IV): sequencing the most valuable type-strain genomes for metagenomic binning, comparative biology and taxonomic classification.</title>
        <authorList>
            <person name="Goeker M."/>
        </authorList>
    </citation>
    <scope>NUCLEOTIDE SEQUENCE [LARGE SCALE GENOMIC DNA]</scope>
    <source>
        <strain evidence="4 5">DSM 26048</strain>
    </source>
</reference>
<proteinExistence type="predicted"/>
<feature type="domain" description="GH29D-like beta-sandwich" evidence="1">
    <location>
        <begin position="800"/>
        <end position="860"/>
    </location>
</feature>
<evidence type="ECO:0008006" key="6">
    <source>
        <dbReference type="Google" id="ProtNLM"/>
    </source>
</evidence>